<dbReference type="Proteomes" id="UP000564644">
    <property type="component" value="Unassembled WGS sequence"/>
</dbReference>
<evidence type="ECO:0000256" key="1">
    <source>
        <dbReference type="PROSITE-ProRule" id="PRU00409"/>
    </source>
</evidence>
<dbReference type="InterPro" id="IPR026838">
    <property type="entry name" value="YheC/D"/>
</dbReference>
<dbReference type="GO" id="GO:0046872">
    <property type="term" value="F:metal ion binding"/>
    <property type="evidence" value="ECO:0007669"/>
    <property type="project" value="InterPro"/>
</dbReference>
<comment type="caution">
    <text evidence="3">The sequence shown here is derived from an EMBL/GenBank/DDBJ whole genome shotgun (WGS) entry which is preliminary data.</text>
</comment>
<evidence type="ECO:0000259" key="2">
    <source>
        <dbReference type="PROSITE" id="PS50975"/>
    </source>
</evidence>
<dbReference type="InterPro" id="IPR011761">
    <property type="entry name" value="ATP-grasp"/>
</dbReference>
<proteinExistence type="predicted"/>
<gene>
    <name evidence="3" type="ORF">H7C18_21620</name>
</gene>
<evidence type="ECO:0000313" key="4">
    <source>
        <dbReference type="Proteomes" id="UP000564644"/>
    </source>
</evidence>
<accession>A0A7X0SP00</accession>
<sequence length="459" mass="51912">MSLTLCNVHFTQQPEKIVWFSRSLYKLLSLNGRRSINVKLGRDVVPAKVRTVNRKGNHVFLSAGLRRSIRIPKSGNVYIANADSEEVQLGPLIGILTDSSAQSAESPFGSRTSFIKQLLQLGQKKAYFFAFTPRDINWQNETVHGWFLDGGGGWARRVVPLPDVVYNRLPSRRAEVGSAMTALRERFVRRKIPFFNWSFFNKSDVYTLLDKDPDGLRHLPESVNNPTSEKIKELLEKHHFLYYKPTGGSLGNGIYRLTYHPNRGYFARYRRNGTNVLLRFTKFSSLMKMLRARHGSHLSGYVVQQGIRLIEIDNCPIDFRFHMHKDGSNNWVVAGIGAKKAGRGSVTTHIKNGGSLMTPETALGRAFGDRASEVLSEAKQVAIRLSEAIERNYSHTLGELGLDIGIDRDGDVWMFEANAKPGRSIFKHPALKAQGRASLEYILDHCLYLSKFRRKDESS</sequence>
<dbReference type="AlphaFoldDB" id="A0A7X0SP00"/>
<dbReference type="SUPFAM" id="SSF56059">
    <property type="entry name" value="Glutathione synthetase ATP-binding domain-like"/>
    <property type="match status" value="1"/>
</dbReference>
<dbReference type="GO" id="GO:0005524">
    <property type="term" value="F:ATP binding"/>
    <property type="evidence" value="ECO:0007669"/>
    <property type="project" value="UniProtKB-UniRule"/>
</dbReference>
<name>A0A7X0SP00_9BACL</name>
<dbReference type="RefSeq" id="WP_185131186.1">
    <property type="nucleotide sequence ID" value="NZ_JACJVO010000027.1"/>
</dbReference>
<organism evidence="3 4">
    <name type="scientific">Cohnella zeiphila</name>
    <dbReference type="NCBI Taxonomy" id="2761120"/>
    <lineage>
        <taxon>Bacteria</taxon>
        <taxon>Bacillati</taxon>
        <taxon>Bacillota</taxon>
        <taxon>Bacilli</taxon>
        <taxon>Bacillales</taxon>
        <taxon>Paenibacillaceae</taxon>
        <taxon>Cohnella</taxon>
    </lineage>
</organism>
<reference evidence="3 4" key="1">
    <citation type="submission" date="2020-08" db="EMBL/GenBank/DDBJ databases">
        <title>Cohnella phylogeny.</title>
        <authorList>
            <person name="Dunlap C."/>
        </authorList>
    </citation>
    <scope>NUCLEOTIDE SEQUENCE [LARGE SCALE GENOMIC DNA]</scope>
    <source>
        <strain evidence="3 4">CBP 2801</strain>
    </source>
</reference>
<keyword evidence="1" id="KW-0547">Nucleotide-binding</keyword>
<protein>
    <submittedName>
        <fullName evidence="3">YheC/YheD family protein</fullName>
    </submittedName>
</protein>
<dbReference type="Pfam" id="PF14398">
    <property type="entry name" value="ATPgrasp_YheCD"/>
    <property type="match status" value="1"/>
</dbReference>
<dbReference type="EMBL" id="JACJVO010000027">
    <property type="protein sequence ID" value="MBB6733528.1"/>
    <property type="molecule type" value="Genomic_DNA"/>
</dbReference>
<evidence type="ECO:0000313" key="3">
    <source>
        <dbReference type="EMBL" id="MBB6733528.1"/>
    </source>
</evidence>
<feature type="domain" description="ATP-grasp" evidence="2">
    <location>
        <begin position="372"/>
        <end position="447"/>
    </location>
</feature>
<dbReference type="PROSITE" id="PS50975">
    <property type="entry name" value="ATP_GRASP"/>
    <property type="match status" value="1"/>
</dbReference>
<keyword evidence="4" id="KW-1185">Reference proteome</keyword>
<keyword evidence="1" id="KW-0067">ATP-binding</keyword>